<dbReference type="OrthoDB" id="9788208at2"/>
<proteinExistence type="predicted"/>
<dbReference type="EMBL" id="APJX01000013">
    <property type="protein sequence ID" value="EMS77676.1"/>
    <property type="molecule type" value="Genomic_DNA"/>
</dbReference>
<dbReference type="GO" id="GO:0005975">
    <property type="term" value="P:carbohydrate metabolic process"/>
    <property type="evidence" value="ECO:0007669"/>
    <property type="project" value="InterPro"/>
</dbReference>
<accession>S0G1W4</accession>
<evidence type="ECO:0000313" key="2">
    <source>
        <dbReference type="Proteomes" id="UP000014216"/>
    </source>
</evidence>
<dbReference type="SUPFAM" id="SSF88713">
    <property type="entry name" value="Glycoside hydrolase/deacetylase"/>
    <property type="match status" value="1"/>
</dbReference>
<dbReference type="InterPro" id="IPR011330">
    <property type="entry name" value="Glyco_hydro/deAcase_b/a-brl"/>
</dbReference>
<sequence length="255" mass="29172">MDFTLSIYKTLLQTFLEKGYEFQPFAGFIQAPAGRVIILRHDVDRRPGNALKTARLEHDLGIPASYYFRAVTESWDEAIIRKIAGLGHEIGYHYENLSACKGDEGCAWEDFQANLAKLRELSPVTTICMHGSPLSRINNLDLWQTRDYKALGIVGEPYLDVDFTQVFYLTDTGRRWNHAGASIRDRVDSGFDIRVNSTGHLMELAREGRLPEQVMINTHPQRWEDRVGHWVWELVWQNVKNAVKWGGVRLGVLAN</sequence>
<comment type="caution">
    <text evidence="1">The sequence shown here is derived from an EMBL/GenBank/DDBJ whole genome shotgun (WGS) entry which is preliminary data.</text>
</comment>
<dbReference type="AlphaFoldDB" id="S0G1W4"/>
<evidence type="ECO:0000313" key="1">
    <source>
        <dbReference type="EMBL" id="EMS77676.1"/>
    </source>
</evidence>
<dbReference type="Proteomes" id="UP000014216">
    <property type="component" value="Unassembled WGS sequence"/>
</dbReference>
<evidence type="ECO:0008006" key="3">
    <source>
        <dbReference type="Google" id="ProtNLM"/>
    </source>
</evidence>
<organism evidence="1 2">
    <name type="scientific">Desulfotignum phosphitoxidans DSM 13687</name>
    <dbReference type="NCBI Taxonomy" id="1286635"/>
    <lineage>
        <taxon>Bacteria</taxon>
        <taxon>Pseudomonadati</taxon>
        <taxon>Thermodesulfobacteriota</taxon>
        <taxon>Desulfobacteria</taxon>
        <taxon>Desulfobacterales</taxon>
        <taxon>Desulfobacteraceae</taxon>
        <taxon>Desulfotignum</taxon>
    </lineage>
</organism>
<protein>
    <recommendedName>
        <fullName evidence="3">Polysaccharide deacetylase</fullName>
    </recommendedName>
</protein>
<keyword evidence="2" id="KW-1185">Reference proteome</keyword>
<reference evidence="1 2" key="1">
    <citation type="journal article" date="2013" name="Genome Announc.">
        <title>Draft Genome Sequence of Desulfotignum phosphitoxidans DSM 13687 Strain FiPS-3.</title>
        <authorList>
            <person name="Poehlein A."/>
            <person name="Daniel R."/>
            <person name="Simeonova D.D."/>
        </authorList>
    </citation>
    <scope>NUCLEOTIDE SEQUENCE [LARGE SCALE GENOMIC DNA]</scope>
    <source>
        <strain evidence="1 2">DSM 13687</strain>
    </source>
</reference>
<dbReference type="PATRIC" id="fig|1286635.3.peg.4397"/>
<gene>
    <name evidence="1" type="ORF">Dpo_13c00740</name>
</gene>
<name>S0G1W4_9BACT</name>